<feature type="transmembrane region" description="Helical" evidence="7">
    <location>
        <begin position="53"/>
        <end position="74"/>
    </location>
</feature>
<evidence type="ECO:0000256" key="7">
    <source>
        <dbReference type="SAM" id="Phobius"/>
    </source>
</evidence>
<dbReference type="AlphaFoldDB" id="A0A2N8PTR3"/>
<dbReference type="Proteomes" id="UP000316316">
    <property type="component" value="Unassembled WGS sequence"/>
</dbReference>
<evidence type="ECO:0000256" key="1">
    <source>
        <dbReference type="ARBA" id="ARBA00004141"/>
    </source>
</evidence>
<keyword evidence="4" id="KW-0029">Amino-acid transport</keyword>
<keyword evidence="6 7" id="KW-0472">Membrane</keyword>
<feature type="transmembrane region" description="Helical" evidence="7">
    <location>
        <begin position="248"/>
        <end position="268"/>
    </location>
</feature>
<feature type="transmembrane region" description="Helical" evidence="7">
    <location>
        <begin position="86"/>
        <end position="108"/>
    </location>
</feature>
<evidence type="ECO:0000256" key="2">
    <source>
        <dbReference type="ARBA" id="ARBA00022448"/>
    </source>
</evidence>
<dbReference type="Proteomes" id="UP000288388">
    <property type="component" value="Unassembled WGS sequence"/>
</dbReference>
<dbReference type="InterPro" id="IPR004840">
    <property type="entry name" value="Amino_acid_permease_CS"/>
</dbReference>
<evidence type="ECO:0000313" key="10">
    <source>
        <dbReference type="EMBL" id="TRZ28524.1"/>
    </source>
</evidence>
<evidence type="ECO:0000259" key="8">
    <source>
        <dbReference type="Pfam" id="PF00324"/>
    </source>
</evidence>
<dbReference type="PIRSF" id="PIRSF006060">
    <property type="entry name" value="AA_transporter"/>
    <property type="match status" value="1"/>
</dbReference>
<feature type="domain" description="Amino acid permease/ SLC12A" evidence="8">
    <location>
        <begin position="25"/>
        <end position="458"/>
    </location>
</feature>
<evidence type="ECO:0000256" key="3">
    <source>
        <dbReference type="ARBA" id="ARBA00022692"/>
    </source>
</evidence>
<comment type="caution">
    <text evidence="10">The sequence shown here is derived from an EMBL/GenBank/DDBJ whole genome shotgun (WGS) entry which is preliminary data.</text>
</comment>
<feature type="transmembrane region" description="Helical" evidence="7">
    <location>
        <begin position="338"/>
        <end position="359"/>
    </location>
</feature>
<dbReference type="EMBL" id="PDXQ01000002">
    <property type="protein sequence ID" value="TRZ28524.1"/>
    <property type="molecule type" value="Genomic_DNA"/>
</dbReference>
<dbReference type="EMBL" id="RYZS01000002">
    <property type="protein sequence ID" value="RVU92531.1"/>
    <property type="molecule type" value="Genomic_DNA"/>
</dbReference>
<evidence type="ECO:0000256" key="5">
    <source>
        <dbReference type="ARBA" id="ARBA00022989"/>
    </source>
</evidence>
<feature type="transmembrane region" description="Helical" evidence="7">
    <location>
        <begin position="128"/>
        <end position="148"/>
    </location>
</feature>
<dbReference type="Gene3D" id="1.20.1740.10">
    <property type="entry name" value="Amino acid/polyamine transporter I"/>
    <property type="match status" value="1"/>
</dbReference>
<feature type="transmembrane region" description="Helical" evidence="7">
    <location>
        <begin position="409"/>
        <end position="431"/>
    </location>
</feature>
<keyword evidence="5 7" id="KW-1133">Transmembrane helix</keyword>
<organism evidence="10 12">
    <name type="scientific">Enterococcus avium</name>
    <name type="common">Streptococcus avium</name>
    <dbReference type="NCBI Taxonomy" id="33945"/>
    <lineage>
        <taxon>Bacteria</taxon>
        <taxon>Bacillati</taxon>
        <taxon>Bacillota</taxon>
        <taxon>Bacilli</taxon>
        <taxon>Lactobacillales</taxon>
        <taxon>Enterococcaceae</taxon>
        <taxon>Enterococcus</taxon>
    </lineage>
</organism>
<feature type="transmembrane region" description="Helical" evidence="7">
    <location>
        <begin position="205"/>
        <end position="227"/>
    </location>
</feature>
<protein>
    <submittedName>
        <fullName evidence="10">Amino acid permease</fullName>
    </submittedName>
</protein>
<proteinExistence type="predicted"/>
<keyword evidence="3 7" id="KW-0812">Transmembrane</keyword>
<feature type="transmembrane region" description="Helical" evidence="7">
    <location>
        <begin position="160"/>
        <end position="185"/>
    </location>
</feature>
<dbReference type="PROSITE" id="PS00218">
    <property type="entry name" value="AMINO_ACID_PERMEASE_1"/>
    <property type="match status" value="1"/>
</dbReference>
<evidence type="ECO:0000313" key="9">
    <source>
        <dbReference type="EMBL" id="RVU92531.1"/>
    </source>
</evidence>
<dbReference type="FunFam" id="1.20.1740.10:FF:000001">
    <property type="entry name" value="Amino acid permease"/>
    <property type="match status" value="1"/>
</dbReference>
<dbReference type="PANTHER" id="PTHR43495">
    <property type="entry name" value="GABA PERMEASE"/>
    <property type="match status" value="1"/>
</dbReference>
<evidence type="ECO:0000313" key="12">
    <source>
        <dbReference type="Proteomes" id="UP000316316"/>
    </source>
</evidence>
<dbReference type="Pfam" id="PF00324">
    <property type="entry name" value="AA_permease"/>
    <property type="match status" value="1"/>
</dbReference>
<feature type="transmembrane region" description="Helical" evidence="7">
    <location>
        <begin position="437"/>
        <end position="457"/>
    </location>
</feature>
<keyword evidence="2" id="KW-0813">Transport</keyword>
<evidence type="ECO:0000256" key="4">
    <source>
        <dbReference type="ARBA" id="ARBA00022970"/>
    </source>
</evidence>
<dbReference type="InterPro" id="IPR004841">
    <property type="entry name" value="AA-permease/SLC12A_dom"/>
</dbReference>
<accession>A0A2N8PTR3</accession>
<feature type="transmembrane region" description="Helical" evidence="7">
    <location>
        <begin position="26"/>
        <end position="47"/>
    </location>
</feature>
<evidence type="ECO:0000256" key="6">
    <source>
        <dbReference type="ARBA" id="ARBA00023136"/>
    </source>
</evidence>
<comment type="subcellular location">
    <subcellularLocation>
        <location evidence="1">Membrane</location>
        <topology evidence="1">Multi-pass membrane protein</topology>
    </subcellularLocation>
</comment>
<evidence type="ECO:0000313" key="11">
    <source>
        <dbReference type="Proteomes" id="UP000288388"/>
    </source>
</evidence>
<sequence>MSLKEQQENQSTDSASLKRGMKIHHVAMLSVGGTIGTGLFLGTGYVVQQSGPGGTFIAYAFGALIMVLMMLSMGEMLVQMPVAGNVQAYATQFLGYGAGFTVGWVKWLQLAVTVPTQIVASAIIMKNIIPQVPSIVWIIGFGLLLFFLNSRSNEEYGSSSFFFSSIKVILIVVFVLVGLGMILGVGGNGVGLANYTNDGGLFPTGFRPIMMSMMTAVFAYSGADMFATAAGESENPEKNLPRAIKISSLSIIISYALTLFVLVAVLPWREADLMGSPFAYVFGKLGISSAEMIVNLVVVTSALSSANAHVFAAVRTLWSMGHFEQAPGFVKTVNKRKVPINALIVTMIFAVFAVASSFISPDVVYLFLTSFIGAAELVVYSITGVCALKHRKAFLAKGNTVADLKFKIPLFPVVPILLVILCILVATGMLLDPTQRGALTTGAPVFIALFVGSTIWAGMKRKNKEEAPDKSSVE</sequence>
<gene>
    <name evidence="10" type="ORF">AUF17_17570</name>
    <name evidence="9" type="ORF">EK398_18615</name>
</gene>
<dbReference type="PANTHER" id="PTHR43495:SF5">
    <property type="entry name" value="GAMMA-AMINOBUTYRIC ACID PERMEASE"/>
    <property type="match status" value="1"/>
</dbReference>
<dbReference type="GO" id="GO:0055085">
    <property type="term" value="P:transmembrane transport"/>
    <property type="evidence" value="ECO:0007669"/>
    <property type="project" value="InterPro"/>
</dbReference>
<reference evidence="10 12" key="1">
    <citation type="submission" date="2017-10" db="EMBL/GenBank/DDBJ databases">
        <title>FDA dAtabase for Regulatory Grade micrObial Sequences (FDA-ARGOS): Supporting development and validation of Infectious Disease Dx tests.</title>
        <authorList>
            <person name="Campos J."/>
            <person name="Goldberg B."/>
            <person name="Tallon L.J."/>
            <person name="Sadzewicz L."/>
            <person name="Sengamalay N."/>
            <person name="Ott S."/>
            <person name="Godinez A."/>
            <person name="Nagaraj S."/>
            <person name="Vyas G."/>
            <person name="Aluvathingal J."/>
            <person name="Nadendla S."/>
            <person name="Geyer C."/>
            <person name="Nandy P."/>
            <person name="Hobson J."/>
            <person name="Sichtig H."/>
        </authorList>
    </citation>
    <scope>NUCLEOTIDE SEQUENCE [LARGE SCALE GENOMIC DNA]</scope>
    <source>
        <strain evidence="10 12">FDAARGOS_185</strain>
    </source>
</reference>
<feature type="transmembrane region" description="Helical" evidence="7">
    <location>
        <begin position="292"/>
        <end position="318"/>
    </location>
</feature>
<reference evidence="9 11" key="2">
    <citation type="submission" date="2018-12" db="EMBL/GenBank/DDBJ databases">
        <title>A novel vanA-carrying plasmid in a clinical isolate of Enterococcus avium.</title>
        <authorList>
            <person name="Bernasconi O.J."/>
            <person name="Luzzaro F."/>
            <person name="Endimiani A."/>
        </authorList>
    </citation>
    <scope>NUCLEOTIDE SEQUENCE [LARGE SCALE GENOMIC DNA]</scope>
    <source>
        <strain evidence="9 11">LC0559/18</strain>
    </source>
</reference>
<feature type="transmembrane region" description="Helical" evidence="7">
    <location>
        <begin position="365"/>
        <end position="388"/>
    </location>
</feature>
<dbReference type="RefSeq" id="WP_016179030.1">
    <property type="nucleotide sequence ID" value="NZ_CAAKNX010000157.1"/>
</dbReference>
<dbReference type="GO" id="GO:0006865">
    <property type="term" value="P:amino acid transport"/>
    <property type="evidence" value="ECO:0007669"/>
    <property type="project" value="UniProtKB-KW"/>
</dbReference>
<name>A0A2N8PTR3_ENTAV</name>
<dbReference type="GO" id="GO:0016020">
    <property type="term" value="C:membrane"/>
    <property type="evidence" value="ECO:0007669"/>
    <property type="project" value="UniProtKB-SubCell"/>
</dbReference>